<dbReference type="EMBL" id="BEYU01000064">
    <property type="protein sequence ID" value="GBG29732.1"/>
    <property type="molecule type" value="Genomic_DNA"/>
</dbReference>
<feature type="domain" description="LIM zinc-binding" evidence="6">
    <location>
        <begin position="73"/>
        <end position="125"/>
    </location>
</feature>
<organism evidence="7 8">
    <name type="scientific">Hondaea fermentalgiana</name>
    <dbReference type="NCBI Taxonomy" id="2315210"/>
    <lineage>
        <taxon>Eukaryota</taxon>
        <taxon>Sar</taxon>
        <taxon>Stramenopiles</taxon>
        <taxon>Bigyra</taxon>
        <taxon>Labyrinthulomycetes</taxon>
        <taxon>Thraustochytrida</taxon>
        <taxon>Thraustochytriidae</taxon>
        <taxon>Hondaea</taxon>
    </lineage>
</organism>
<evidence type="ECO:0000313" key="7">
    <source>
        <dbReference type="EMBL" id="GBG29732.1"/>
    </source>
</evidence>
<name>A0A2R5GFP3_9STRA</name>
<proteinExistence type="predicted"/>
<evidence type="ECO:0000256" key="4">
    <source>
        <dbReference type="PROSITE-ProRule" id="PRU00125"/>
    </source>
</evidence>
<dbReference type="SUPFAM" id="SSF57716">
    <property type="entry name" value="Glucocorticoid receptor-like (DNA-binding domain)"/>
    <property type="match status" value="2"/>
</dbReference>
<dbReference type="AlphaFoldDB" id="A0A2R5GFP3"/>
<dbReference type="Pfam" id="PF00412">
    <property type="entry name" value="LIM"/>
    <property type="match status" value="1"/>
</dbReference>
<dbReference type="Proteomes" id="UP000241890">
    <property type="component" value="Unassembled WGS sequence"/>
</dbReference>
<evidence type="ECO:0000256" key="3">
    <source>
        <dbReference type="ARBA" id="ARBA00023038"/>
    </source>
</evidence>
<evidence type="ECO:0000256" key="2">
    <source>
        <dbReference type="ARBA" id="ARBA00022833"/>
    </source>
</evidence>
<comment type="caution">
    <text evidence="7">The sequence shown here is derived from an EMBL/GenBank/DDBJ whole genome shotgun (WGS) entry which is preliminary data.</text>
</comment>
<dbReference type="PROSITE" id="PS00478">
    <property type="entry name" value="LIM_DOMAIN_1"/>
    <property type="match status" value="1"/>
</dbReference>
<evidence type="ECO:0000256" key="1">
    <source>
        <dbReference type="ARBA" id="ARBA00022723"/>
    </source>
</evidence>
<sequence length="125" mass="13319">MRSGPKGIGFGGVLADSGLKGDGEEVDYAQSDEGRASQAATKHRSFVPKRLSNRFGAASRPSPRGFSSGPAANECNKCGKTVGFAERLTALDAVWHKDCFRCNECNKRLNKGEFADSDGVAYCNP</sequence>
<keyword evidence="1 4" id="KW-0479">Metal-binding</keyword>
<accession>A0A2R5GFP3</accession>
<dbReference type="PANTHER" id="PTHR46074:SF5">
    <property type="entry name" value="LIM DOMAIN-CONTAINING PROTEIN C"/>
    <property type="match status" value="1"/>
</dbReference>
<keyword evidence="2 4" id="KW-0862">Zinc</keyword>
<reference evidence="7 8" key="1">
    <citation type="submission" date="2017-12" db="EMBL/GenBank/DDBJ databases">
        <title>Sequencing, de novo assembly and annotation of complete genome of a new Thraustochytrid species, strain FCC1311.</title>
        <authorList>
            <person name="Sedici K."/>
            <person name="Godart F."/>
            <person name="Aiese Cigliano R."/>
            <person name="Sanseverino W."/>
            <person name="Barakat M."/>
            <person name="Ortet P."/>
            <person name="Marechal E."/>
            <person name="Cagnac O."/>
            <person name="Amato A."/>
        </authorList>
    </citation>
    <scope>NUCLEOTIDE SEQUENCE [LARGE SCALE GENOMIC DNA]</scope>
</reference>
<feature type="compositionally biased region" description="Low complexity" evidence="5">
    <location>
        <begin position="57"/>
        <end position="70"/>
    </location>
</feature>
<evidence type="ECO:0000313" key="8">
    <source>
        <dbReference type="Proteomes" id="UP000241890"/>
    </source>
</evidence>
<keyword evidence="8" id="KW-1185">Reference proteome</keyword>
<evidence type="ECO:0000256" key="5">
    <source>
        <dbReference type="SAM" id="MobiDB-lite"/>
    </source>
</evidence>
<protein>
    <submittedName>
        <fullName evidence="7">LIM and SH3 domain protein 1</fullName>
    </submittedName>
</protein>
<gene>
    <name evidence="7" type="ORF">FCC1311_059532</name>
</gene>
<feature type="region of interest" description="Disordered" evidence="5">
    <location>
        <begin position="1"/>
        <end position="70"/>
    </location>
</feature>
<dbReference type="PROSITE" id="PS50023">
    <property type="entry name" value="LIM_DOMAIN_2"/>
    <property type="match status" value="1"/>
</dbReference>
<keyword evidence="3 4" id="KW-0440">LIM domain</keyword>
<dbReference type="InParanoid" id="A0A2R5GFP3"/>
<evidence type="ECO:0000259" key="6">
    <source>
        <dbReference type="PROSITE" id="PS50023"/>
    </source>
</evidence>
<dbReference type="GO" id="GO:0046872">
    <property type="term" value="F:metal ion binding"/>
    <property type="evidence" value="ECO:0007669"/>
    <property type="project" value="UniProtKB-KW"/>
</dbReference>
<dbReference type="Gene3D" id="2.10.110.10">
    <property type="entry name" value="Cysteine Rich Protein"/>
    <property type="match status" value="1"/>
</dbReference>
<dbReference type="CDD" id="cd09401">
    <property type="entry name" value="LIM_TLP_like"/>
    <property type="match status" value="1"/>
</dbReference>
<dbReference type="PANTHER" id="PTHR46074">
    <property type="entry name" value="CYSTEINE-RICH PROTEIN CRIP FAMILY MEMBER"/>
    <property type="match status" value="1"/>
</dbReference>
<dbReference type="InterPro" id="IPR001781">
    <property type="entry name" value="Znf_LIM"/>
</dbReference>
<dbReference type="OrthoDB" id="6129702at2759"/>
<feature type="compositionally biased region" description="Gly residues" evidence="5">
    <location>
        <begin position="1"/>
        <end position="12"/>
    </location>
</feature>
<dbReference type="SMART" id="SM00132">
    <property type="entry name" value="LIM"/>
    <property type="match status" value="1"/>
</dbReference>